<organism evidence="6 7">
    <name type="scientific">Kitasatospora cineracea</name>
    <dbReference type="NCBI Taxonomy" id="88074"/>
    <lineage>
        <taxon>Bacteria</taxon>
        <taxon>Bacillati</taxon>
        <taxon>Actinomycetota</taxon>
        <taxon>Actinomycetes</taxon>
        <taxon>Kitasatosporales</taxon>
        <taxon>Streptomycetaceae</taxon>
        <taxon>Kitasatospora</taxon>
    </lineage>
</organism>
<keyword evidence="1" id="KW-0378">Hydrolase</keyword>
<proteinExistence type="predicted"/>
<dbReference type="PANTHER" id="PTHR43156">
    <property type="entry name" value="STAGE II SPORULATION PROTEIN E-RELATED"/>
    <property type="match status" value="1"/>
</dbReference>
<dbReference type="SMART" id="SM00331">
    <property type="entry name" value="PP2C_SIG"/>
    <property type="match status" value="1"/>
</dbReference>
<feature type="transmembrane region" description="Helical" evidence="3">
    <location>
        <begin position="92"/>
        <end position="119"/>
    </location>
</feature>
<feature type="domain" description="PPM-type phosphatase" evidence="4">
    <location>
        <begin position="188"/>
        <end position="410"/>
    </location>
</feature>
<sequence length="422" mass="44180">MGRCTTGGSAGMAAATIERGPGDDHGPARASHTRADGAGSLHRVMPTITDKSDSSRVRPMLGTVVRLSPFLLIALSAGADAETPAGQRYDRFVVAAPALAAATWGSLGTLLIGLLAVAVEVVLALIRDGRVGASAASVIAATVTVSLAASYTSGMRVRRERDLALVRSVARTAQQVVLRPLPDRLNEVGLALYYSAAAEQAQIGGDLYEAVRTPFGVRIILGDVQGKGLPAVEMAAALLGSFREAAYDAKDLPALASRLETGLQRYAERASSPDAAERFATAVLLEIPDERPEAYLLNCGHPPPVLLRADGGVQPVEPELPLPPLNLSALVASDYRARTVPFGPGDRVLLYTDGVSETRDRRGEFYPLTERLAGWTATPDTALLDNLRRDLRRYGGGPADDDVAALLATRLPAPTAAAGPGA</sequence>
<dbReference type="EMBL" id="RJVJ01000001">
    <property type="protein sequence ID" value="ROR46750.1"/>
    <property type="molecule type" value="Genomic_DNA"/>
</dbReference>
<dbReference type="FunFam" id="3.60.40.10:FF:000058">
    <property type="entry name" value="Stage II sporulation protein E"/>
    <property type="match status" value="1"/>
</dbReference>
<dbReference type="AlphaFoldDB" id="A0A3N4RU72"/>
<evidence type="ECO:0000313" key="8">
    <source>
        <dbReference type="Proteomes" id="UP000267408"/>
    </source>
</evidence>
<evidence type="ECO:0000256" key="3">
    <source>
        <dbReference type="SAM" id="Phobius"/>
    </source>
</evidence>
<accession>A0A8G1UMD0</accession>
<dbReference type="InterPro" id="IPR001932">
    <property type="entry name" value="PPM-type_phosphatase-like_dom"/>
</dbReference>
<reference evidence="7 8" key="1">
    <citation type="submission" date="2018-11" db="EMBL/GenBank/DDBJ databases">
        <title>Sequencing the genomes of 1000 actinobacteria strains.</title>
        <authorList>
            <person name="Klenk H.-P."/>
        </authorList>
    </citation>
    <scope>NUCLEOTIDE SEQUENCE [LARGE SCALE GENOMIC DNA]</scope>
    <source>
        <strain evidence="5 8">DSM 44780</strain>
        <strain evidence="6 7">DSM 44781</strain>
    </source>
</reference>
<accession>A0A3N4RU72</accession>
<keyword evidence="3" id="KW-0472">Membrane</keyword>
<name>A0A3N4RU72_9ACTN</name>
<evidence type="ECO:0000313" key="5">
    <source>
        <dbReference type="EMBL" id="ROR46750.1"/>
    </source>
</evidence>
<dbReference type="InterPro" id="IPR036457">
    <property type="entry name" value="PPM-type-like_dom_sf"/>
</dbReference>
<dbReference type="Gene3D" id="3.60.40.10">
    <property type="entry name" value="PPM-type phosphatase domain"/>
    <property type="match status" value="1"/>
</dbReference>
<evidence type="ECO:0000259" key="4">
    <source>
        <dbReference type="SMART" id="SM00331"/>
    </source>
</evidence>
<feature type="region of interest" description="Disordered" evidence="2">
    <location>
        <begin position="1"/>
        <end position="41"/>
    </location>
</feature>
<feature type="transmembrane region" description="Helical" evidence="3">
    <location>
        <begin position="131"/>
        <end position="151"/>
    </location>
</feature>
<evidence type="ECO:0000256" key="2">
    <source>
        <dbReference type="SAM" id="MobiDB-lite"/>
    </source>
</evidence>
<dbReference type="GO" id="GO:0016791">
    <property type="term" value="F:phosphatase activity"/>
    <property type="evidence" value="ECO:0007669"/>
    <property type="project" value="TreeGrafter"/>
</dbReference>
<keyword evidence="3" id="KW-0812">Transmembrane</keyword>
<gene>
    <name evidence="6" type="ORF">EDD38_5303</name>
    <name evidence="5" type="ORF">EDD39_5039</name>
</gene>
<evidence type="ECO:0000313" key="6">
    <source>
        <dbReference type="EMBL" id="RPE36922.1"/>
    </source>
</evidence>
<dbReference type="InterPro" id="IPR052016">
    <property type="entry name" value="Bact_Sigma-Reg"/>
</dbReference>
<comment type="caution">
    <text evidence="6">The sequence shown here is derived from an EMBL/GenBank/DDBJ whole genome shotgun (WGS) entry which is preliminary data.</text>
</comment>
<dbReference type="Pfam" id="PF07228">
    <property type="entry name" value="SpoIIE"/>
    <property type="match status" value="1"/>
</dbReference>
<dbReference type="SUPFAM" id="SSF81606">
    <property type="entry name" value="PP2C-like"/>
    <property type="match status" value="1"/>
</dbReference>
<dbReference type="PANTHER" id="PTHR43156:SF2">
    <property type="entry name" value="STAGE II SPORULATION PROTEIN E"/>
    <property type="match status" value="1"/>
</dbReference>
<keyword evidence="7" id="KW-1185">Reference proteome</keyword>
<evidence type="ECO:0000313" key="7">
    <source>
        <dbReference type="Proteomes" id="UP000266906"/>
    </source>
</evidence>
<dbReference type="EMBL" id="RKQG01000001">
    <property type="protein sequence ID" value="RPE36922.1"/>
    <property type="molecule type" value="Genomic_DNA"/>
</dbReference>
<dbReference type="Proteomes" id="UP000266906">
    <property type="component" value="Unassembled WGS sequence"/>
</dbReference>
<protein>
    <submittedName>
        <fullName evidence="6">Stage II sporulation protein E</fullName>
    </submittedName>
</protein>
<dbReference type="Proteomes" id="UP000267408">
    <property type="component" value="Unassembled WGS sequence"/>
</dbReference>
<keyword evidence="3" id="KW-1133">Transmembrane helix</keyword>
<evidence type="ECO:0000256" key="1">
    <source>
        <dbReference type="ARBA" id="ARBA00022801"/>
    </source>
</evidence>